<dbReference type="EMBL" id="BMAV01014123">
    <property type="protein sequence ID" value="GFY62202.1"/>
    <property type="molecule type" value="Genomic_DNA"/>
</dbReference>
<keyword evidence="2" id="KW-1185">Reference proteome</keyword>
<organism evidence="1 2">
    <name type="scientific">Trichonephila inaurata madagascariensis</name>
    <dbReference type="NCBI Taxonomy" id="2747483"/>
    <lineage>
        <taxon>Eukaryota</taxon>
        <taxon>Metazoa</taxon>
        <taxon>Ecdysozoa</taxon>
        <taxon>Arthropoda</taxon>
        <taxon>Chelicerata</taxon>
        <taxon>Arachnida</taxon>
        <taxon>Araneae</taxon>
        <taxon>Araneomorphae</taxon>
        <taxon>Entelegynae</taxon>
        <taxon>Araneoidea</taxon>
        <taxon>Nephilidae</taxon>
        <taxon>Trichonephila</taxon>
        <taxon>Trichonephila inaurata</taxon>
    </lineage>
</organism>
<reference evidence="1" key="1">
    <citation type="submission" date="2020-08" db="EMBL/GenBank/DDBJ databases">
        <title>Multicomponent nature underlies the extraordinary mechanical properties of spider dragline silk.</title>
        <authorList>
            <person name="Kono N."/>
            <person name="Nakamura H."/>
            <person name="Mori M."/>
            <person name="Yoshida Y."/>
            <person name="Ohtoshi R."/>
            <person name="Malay A.D."/>
            <person name="Moran D.A.P."/>
            <person name="Tomita M."/>
            <person name="Numata K."/>
            <person name="Arakawa K."/>
        </authorList>
    </citation>
    <scope>NUCLEOTIDE SEQUENCE</scope>
</reference>
<accession>A0A8X6XYX6</accession>
<name>A0A8X6XYX6_9ARAC</name>
<evidence type="ECO:0000313" key="2">
    <source>
        <dbReference type="Proteomes" id="UP000886998"/>
    </source>
</evidence>
<protein>
    <submittedName>
        <fullName evidence="1">Uncharacterized protein</fullName>
    </submittedName>
</protein>
<sequence>MSNFKNAGQLIPLEKLDHFDSAVPLNVLSSETLATRVKDTSGLYLLRHLSRFWIFMHWSYYATILAIEFTSTYTSEIMRVTVFPWLSILARDFKKSLRDPENKLKFRSVILIDAIWCMITRWDSTNAYILSERILFAEFANVMLLRDMRTIQYEHVFVATSFLACCIIDIIRLLNTLLYSVFHVSMPIVDFLQKDSSKGCSTVPSIEIGKIASSELEND</sequence>
<dbReference type="Proteomes" id="UP000886998">
    <property type="component" value="Unassembled WGS sequence"/>
</dbReference>
<comment type="caution">
    <text evidence="1">The sequence shown here is derived from an EMBL/GenBank/DDBJ whole genome shotgun (WGS) entry which is preliminary data.</text>
</comment>
<gene>
    <name evidence="1" type="ORF">TNIN_135121</name>
</gene>
<proteinExistence type="predicted"/>
<evidence type="ECO:0000313" key="1">
    <source>
        <dbReference type="EMBL" id="GFY62202.1"/>
    </source>
</evidence>
<dbReference type="AlphaFoldDB" id="A0A8X6XYX6"/>